<organism evidence="1 2">
    <name type="scientific">Ilyodon furcidens</name>
    <name type="common">goldbreast splitfin</name>
    <dbReference type="NCBI Taxonomy" id="33524"/>
    <lineage>
        <taxon>Eukaryota</taxon>
        <taxon>Metazoa</taxon>
        <taxon>Chordata</taxon>
        <taxon>Craniata</taxon>
        <taxon>Vertebrata</taxon>
        <taxon>Euteleostomi</taxon>
        <taxon>Actinopterygii</taxon>
        <taxon>Neopterygii</taxon>
        <taxon>Teleostei</taxon>
        <taxon>Neoteleostei</taxon>
        <taxon>Acanthomorphata</taxon>
        <taxon>Ovalentaria</taxon>
        <taxon>Atherinomorphae</taxon>
        <taxon>Cyprinodontiformes</taxon>
        <taxon>Goodeidae</taxon>
        <taxon>Ilyodon</taxon>
    </lineage>
</organism>
<accession>A0ABV0SRQ6</accession>
<proteinExistence type="predicted"/>
<name>A0ABV0SRQ6_9TELE</name>
<dbReference type="Proteomes" id="UP001482620">
    <property type="component" value="Unassembled WGS sequence"/>
</dbReference>
<dbReference type="EMBL" id="JAHRIQ010004397">
    <property type="protein sequence ID" value="MEQ2222791.1"/>
    <property type="molecule type" value="Genomic_DNA"/>
</dbReference>
<reference evidence="1 2" key="1">
    <citation type="submission" date="2021-06" db="EMBL/GenBank/DDBJ databases">
        <authorList>
            <person name="Palmer J.M."/>
        </authorList>
    </citation>
    <scope>NUCLEOTIDE SEQUENCE [LARGE SCALE GENOMIC DNA]</scope>
    <source>
        <strain evidence="2">if_2019</strain>
        <tissue evidence="1">Muscle</tissue>
    </source>
</reference>
<gene>
    <name evidence="1" type="ORF">ILYODFUR_030086</name>
</gene>
<evidence type="ECO:0000313" key="2">
    <source>
        <dbReference type="Proteomes" id="UP001482620"/>
    </source>
</evidence>
<protein>
    <submittedName>
        <fullName evidence="1">Uncharacterized protein</fullName>
    </submittedName>
</protein>
<evidence type="ECO:0000313" key="1">
    <source>
        <dbReference type="EMBL" id="MEQ2222791.1"/>
    </source>
</evidence>
<keyword evidence="2" id="KW-1185">Reference proteome</keyword>
<comment type="caution">
    <text evidence="1">The sequence shown here is derived from an EMBL/GenBank/DDBJ whole genome shotgun (WGS) entry which is preliminary data.</text>
</comment>
<sequence>MCELPSKNLSNPCSRNPHSFFFVIFWQLAYNDVMHPANNWLGVWTRMLLTHIAACHVGSKVRHGSKQEENVYICKVNEKMLCCPNYRFPGPDLDRSPGFGDPCFIMLT</sequence>